<comment type="caution">
    <text evidence="2">The sequence shown here is derived from an EMBL/GenBank/DDBJ whole genome shotgun (WGS) entry which is preliminary data.</text>
</comment>
<accession>A0ABW6XMG4</accession>
<keyword evidence="1" id="KW-0472">Membrane</keyword>
<feature type="transmembrane region" description="Helical" evidence="1">
    <location>
        <begin position="173"/>
        <end position="193"/>
    </location>
</feature>
<keyword evidence="1" id="KW-0812">Transmembrane</keyword>
<feature type="transmembrane region" description="Helical" evidence="1">
    <location>
        <begin position="213"/>
        <end position="237"/>
    </location>
</feature>
<gene>
    <name evidence="2" type="ORF">ACFY8C_09535</name>
</gene>
<proteinExistence type="predicted"/>
<feature type="transmembrane region" description="Helical" evidence="1">
    <location>
        <begin position="108"/>
        <end position="135"/>
    </location>
</feature>
<feature type="transmembrane region" description="Helical" evidence="1">
    <location>
        <begin position="147"/>
        <end position="166"/>
    </location>
</feature>
<keyword evidence="3" id="KW-1185">Reference proteome</keyword>
<sequence>MTATLTPPPPRTAGRAVRAPRPVLIELRRGLGPWTGTAVLLTVLVAMYGKTPGWQGRWADATNLLHVAAGLLAGPLALAAGCWQGGRDRRRGTLDLWESAPRSPLRRLFVAVAPSALWPAAGVLLADAVCLLATWPYASGGRPFLELLAADAVAVAALGAVGHVVGRAVRWRLTAPLLGIVGYVVLGAGAYSQGPARWLGPAAEHQFLWDRPVWWFGPVSMAWTAGLALTVLLAYGIRRARLRPLVLVPLAVAVAAAAAILRLPSDEGPWRPDPALARPLCDDGTPQVCLTAVDERLLPEVTAALAPLNARLKGLPGAPVRWVGGPFGPPRPGDVELPNAATAAVRGRLPRPDLFLNSAVSWLFSDTCRPGDNTGPDAERASIVNLAVIEWLAPTPEGYGPDTTAARPYIDRLRAKSPAAQRDYLGRYLAANTCHPDEVPVP</sequence>
<dbReference type="EMBL" id="JBIBDZ010000002">
    <property type="protein sequence ID" value="MFF5918576.1"/>
    <property type="molecule type" value="Genomic_DNA"/>
</dbReference>
<name>A0ABW6XMG4_9ACTN</name>
<dbReference type="Proteomes" id="UP001602370">
    <property type="component" value="Unassembled WGS sequence"/>
</dbReference>
<dbReference type="RefSeq" id="WP_030320948.1">
    <property type="nucleotide sequence ID" value="NZ_JBIBDZ010000002.1"/>
</dbReference>
<evidence type="ECO:0000313" key="2">
    <source>
        <dbReference type="EMBL" id="MFF5918576.1"/>
    </source>
</evidence>
<feature type="transmembrane region" description="Helical" evidence="1">
    <location>
        <begin position="31"/>
        <end position="49"/>
    </location>
</feature>
<reference evidence="2 3" key="1">
    <citation type="submission" date="2024-10" db="EMBL/GenBank/DDBJ databases">
        <title>The Natural Products Discovery Center: Release of the First 8490 Sequenced Strains for Exploring Actinobacteria Biosynthetic Diversity.</title>
        <authorList>
            <person name="Kalkreuter E."/>
            <person name="Kautsar S.A."/>
            <person name="Yang D."/>
            <person name="Bader C.D."/>
            <person name="Teijaro C.N."/>
            <person name="Fluegel L."/>
            <person name="Davis C.M."/>
            <person name="Simpson J.R."/>
            <person name="Lauterbach L."/>
            <person name="Steele A.D."/>
            <person name="Gui C."/>
            <person name="Meng S."/>
            <person name="Li G."/>
            <person name="Viehrig K."/>
            <person name="Ye F."/>
            <person name="Su P."/>
            <person name="Kiefer A.F."/>
            <person name="Nichols A."/>
            <person name="Cepeda A.J."/>
            <person name="Yan W."/>
            <person name="Fan B."/>
            <person name="Jiang Y."/>
            <person name="Adhikari A."/>
            <person name="Zheng C.-J."/>
            <person name="Schuster L."/>
            <person name="Cowan T.M."/>
            <person name="Smanski M.J."/>
            <person name="Chevrette M.G."/>
            <person name="De Carvalho L.P.S."/>
            <person name="Shen B."/>
        </authorList>
    </citation>
    <scope>NUCLEOTIDE SEQUENCE [LARGE SCALE GENOMIC DNA]</scope>
    <source>
        <strain evidence="2 3">NPDC012605</strain>
    </source>
</reference>
<evidence type="ECO:0000313" key="3">
    <source>
        <dbReference type="Proteomes" id="UP001602370"/>
    </source>
</evidence>
<organism evidence="2 3">
    <name type="scientific">Streptomyces flavochromogenes</name>
    <dbReference type="NCBI Taxonomy" id="68199"/>
    <lineage>
        <taxon>Bacteria</taxon>
        <taxon>Bacillati</taxon>
        <taxon>Actinomycetota</taxon>
        <taxon>Actinomycetes</taxon>
        <taxon>Kitasatosporales</taxon>
        <taxon>Streptomycetaceae</taxon>
        <taxon>Streptomyces</taxon>
    </lineage>
</organism>
<feature type="transmembrane region" description="Helical" evidence="1">
    <location>
        <begin position="244"/>
        <end position="263"/>
    </location>
</feature>
<evidence type="ECO:0008006" key="4">
    <source>
        <dbReference type="Google" id="ProtNLM"/>
    </source>
</evidence>
<feature type="transmembrane region" description="Helical" evidence="1">
    <location>
        <begin position="64"/>
        <end position="83"/>
    </location>
</feature>
<keyword evidence="1" id="KW-1133">Transmembrane helix</keyword>
<evidence type="ECO:0000256" key="1">
    <source>
        <dbReference type="SAM" id="Phobius"/>
    </source>
</evidence>
<protein>
    <recommendedName>
        <fullName evidence="4">ABC transporter permease</fullName>
    </recommendedName>
</protein>